<dbReference type="InterPro" id="IPR011417">
    <property type="entry name" value="ANTH_dom"/>
</dbReference>
<keyword evidence="6" id="KW-0472">Membrane</keyword>
<dbReference type="GO" id="GO:0072583">
    <property type="term" value="P:clathrin-dependent endocytosis"/>
    <property type="evidence" value="ECO:0007669"/>
    <property type="project" value="InterPro"/>
</dbReference>
<dbReference type="AlphaFoldDB" id="A0A7J7D1D9"/>
<dbReference type="GO" id="GO:0030136">
    <property type="term" value="C:clathrin-coated vesicle"/>
    <property type="evidence" value="ECO:0007669"/>
    <property type="project" value="UniProtKB-SubCell"/>
</dbReference>
<reference evidence="10 11" key="1">
    <citation type="journal article" date="2020" name="Nat. Commun.">
        <title>Genome of Tripterygium wilfordii and identification of cytochrome P450 involved in triptolide biosynthesis.</title>
        <authorList>
            <person name="Tu L."/>
            <person name="Su P."/>
            <person name="Zhang Z."/>
            <person name="Gao L."/>
            <person name="Wang J."/>
            <person name="Hu T."/>
            <person name="Zhou J."/>
            <person name="Zhang Y."/>
            <person name="Zhao Y."/>
            <person name="Liu Y."/>
            <person name="Song Y."/>
            <person name="Tong Y."/>
            <person name="Lu Y."/>
            <person name="Yang J."/>
            <person name="Xu C."/>
            <person name="Jia M."/>
            <person name="Peters R.J."/>
            <person name="Huang L."/>
            <person name="Gao W."/>
        </authorList>
    </citation>
    <scope>NUCLEOTIDE SEQUENCE [LARGE SCALE GENOMIC DNA]</scope>
    <source>
        <strain evidence="11">cv. XIE 37</strain>
        <tissue evidence="10">Leaf</tissue>
    </source>
</reference>
<keyword evidence="7" id="KW-0168">Coated pit</keyword>
<dbReference type="OrthoDB" id="44015at2759"/>
<proteinExistence type="predicted"/>
<name>A0A7J7D1D9_TRIWF</name>
<gene>
    <name evidence="10" type="ORF">HS088_TW11G00251</name>
</gene>
<dbReference type="InterPro" id="IPR045192">
    <property type="entry name" value="AP180-like"/>
</dbReference>
<sequence>MVYRKRLRTLIGILKDKASMIKATLCNTNSNYSTAYVAVLSATTHDDSPPPPETIAAVLSLGQGSRPTACACVESLMDRLHGTQNATVALKCLLTVHNVLAKGSFIIKDQLSIYPSFGGRNYLNLSTFKDHSDPEMWELSSWVRWYAGFLEQNVAVSRIGSDGDKEERVLGLLNSDLLAELDVLIEFVGRVSDSPGSSLNNSLVYEVLRLVGEDFRLAQREIFVRVVEIGERVGDMSLSELTWSLDALEKLESCKESLFSVFVRKNDGFWDLVKESRTKVVAMVKENREGKMLIIKVKSIDEPNELVRFRNGSAGSEQLVRFSSGGGWLGMNRGSCNTVSAIG</sequence>
<dbReference type="InterPro" id="IPR008942">
    <property type="entry name" value="ENTH_VHS"/>
</dbReference>
<dbReference type="PANTHER" id="PTHR22951">
    <property type="entry name" value="CLATHRIN ASSEMBLY PROTEIN"/>
    <property type="match status" value="1"/>
</dbReference>
<keyword evidence="5" id="KW-0333">Golgi apparatus</keyword>
<comment type="caution">
    <text evidence="10">The sequence shown here is derived from an EMBL/GenBank/DDBJ whole genome shotgun (WGS) entry which is preliminary data.</text>
</comment>
<dbReference type="GO" id="GO:0000149">
    <property type="term" value="F:SNARE binding"/>
    <property type="evidence" value="ECO:0007669"/>
    <property type="project" value="TreeGrafter"/>
</dbReference>
<evidence type="ECO:0000256" key="1">
    <source>
        <dbReference type="ARBA" id="ARBA00004132"/>
    </source>
</evidence>
<evidence type="ECO:0000256" key="4">
    <source>
        <dbReference type="ARBA" id="ARBA00022583"/>
    </source>
</evidence>
<evidence type="ECO:0000256" key="8">
    <source>
        <dbReference type="ARBA" id="ARBA00023329"/>
    </source>
</evidence>
<feature type="domain" description="ENTH" evidence="9">
    <location>
        <begin position="27"/>
        <end position="164"/>
    </location>
</feature>
<dbReference type="PROSITE" id="PS50942">
    <property type="entry name" value="ENTH"/>
    <property type="match status" value="1"/>
</dbReference>
<dbReference type="GO" id="GO:0006900">
    <property type="term" value="P:vesicle budding from membrane"/>
    <property type="evidence" value="ECO:0007669"/>
    <property type="project" value="TreeGrafter"/>
</dbReference>
<evidence type="ECO:0000256" key="2">
    <source>
        <dbReference type="ARBA" id="ARBA00004555"/>
    </source>
</evidence>
<dbReference type="GO" id="GO:0032050">
    <property type="term" value="F:clathrin heavy chain binding"/>
    <property type="evidence" value="ECO:0007669"/>
    <property type="project" value="TreeGrafter"/>
</dbReference>
<evidence type="ECO:0000256" key="3">
    <source>
        <dbReference type="ARBA" id="ARBA00004600"/>
    </source>
</evidence>
<comment type="subcellular location">
    <subcellularLocation>
        <location evidence="1">Cytoplasmic vesicle</location>
        <location evidence="1">Clathrin-coated vesicle</location>
    </subcellularLocation>
    <subcellularLocation>
        <location evidence="2">Golgi apparatus</location>
    </subcellularLocation>
    <subcellularLocation>
        <location evidence="3">Membrane</location>
        <location evidence="3">Clathrin-coated pit</location>
    </subcellularLocation>
</comment>
<keyword evidence="11" id="KW-1185">Reference proteome</keyword>
<dbReference type="InterPro" id="IPR048050">
    <property type="entry name" value="ANTH_N_plant"/>
</dbReference>
<dbReference type="CDD" id="cd16987">
    <property type="entry name" value="ANTH_N_AP180_plant"/>
    <property type="match status" value="1"/>
</dbReference>
<dbReference type="FunFam" id="1.25.40.90:FF:000035">
    <property type="entry name" value="Putative clathrin assembly protein At4g40080"/>
    <property type="match status" value="1"/>
</dbReference>
<dbReference type="GO" id="GO:0005794">
    <property type="term" value="C:Golgi apparatus"/>
    <property type="evidence" value="ECO:0007669"/>
    <property type="project" value="UniProtKB-SubCell"/>
</dbReference>
<dbReference type="Pfam" id="PF07651">
    <property type="entry name" value="ANTH"/>
    <property type="match status" value="1"/>
</dbReference>
<dbReference type="GO" id="GO:0005545">
    <property type="term" value="F:1-phosphatidylinositol binding"/>
    <property type="evidence" value="ECO:0007669"/>
    <property type="project" value="TreeGrafter"/>
</dbReference>
<dbReference type="GO" id="GO:0005905">
    <property type="term" value="C:clathrin-coated pit"/>
    <property type="evidence" value="ECO:0007669"/>
    <property type="project" value="UniProtKB-SubCell"/>
</dbReference>
<dbReference type="PANTHER" id="PTHR22951:SF24">
    <property type="entry name" value="ENTH DOMAIN-CONTAINING PROTEIN"/>
    <property type="match status" value="1"/>
</dbReference>
<evidence type="ECO:0000313" key="10">
    <source>
        <dbReference type="EMBL" id="KAF5740185.1"/>
    </source>
</evidence>
<dbReference type="SMART" id="SM00273">
    <property type="entry name" value="ENTH"/>
    <property type="match status" value="1"/>
</dbReference>
<evidence type="ECO:0000256" key="5">
    <source>
        <dbReference type="ARBA" id="ARBA00023034"/>
    </source>
</evidence>
<keyword evidence="4" id="KW-0254">Endocytosis</keyword>
<organism evidence="10 11">
    <name type="scientific">Tripterygium wilfordii</name>
    <name type="common">Thunder God vine</name>
    <dbReference type="NCBI Taxonomy" id="458696"/>
    <lineage>
        <taxon>Eukaryota</taxon>
        <taxon>Viridiplantae</taxon>
        <taxon>Streptophyta</taxon>
        <taxon>Embryophyta</taxon>
        <taxon>Tracheophyta</taxon>
        <taxon>Spermatophyta</taxon>
        <taxon>Magnoliopsida</taxon>
        <taxon>eudicotyledons</taxon>
        <taxon>Gunneridae</taxon>
        <taxon>Pentapetalae</taxon>
        <taxon>rosids</taxon>
        <taxon>fabids</taxon>
        <taxon>Celastrales</taxon>
        <taxon>Celastraceae</taxon>
        <taxon>Tripterygium</taxon>
    </lineage>
</organism>
<evidence type="ECO:0000313" key="11">
    <source>
        <dbReference type="Proteomes" id="UP000593562"/>
    </source>
</evidence>
<dbReference type="GO" id="GO:0048268">
    <property type="term" value="P:clathrin coat assembly"/>
    <property type="evidence" value="ECO:0007669"/>
    <property type="project" value="InterPro"/>
</dbReference>
<accession>A0A7J7D1D9</accession>
<dbReference type="InParanoid" id="A0A7J7D1D9"/>
<evidence type="ECO:0000259" key="9">
    <source>
        <dbReference type="PROSITE" id="PS50942"/>
    </source>
</evidence>
<dbReference type="Proteomes" id="UP000593562">
    <property type="component" value="Unassembled WGS sequence"/>
</dbReference>
<dbReference type="Gene3D" id="1.25.40.90">
    <property type="match status" value="1"/>
</dbReference>
<evidence type="ECO:0000256" key="6">
    <source>
        <dbReference type="ARBA" id="ARBA00023136"/>
    </source>
</evidence>
<dbReference type="SUPFAM" id="SSF48464">
    <property type="entry name" value="ENTH/VHS domain"/>
    <property type="match status" value="1"/>
</dbReference>
<protein>
    <recommendedName>
        <fullName evidence="9">ENTH domain-containing protein</fullName>
    </recommendedName>
</protein>
<dbReference type="InterPro" id="IPR013809">
    <property type="entry name" value="ENTH"/>
</dbReference>
<keyword evidence="8" id="KW-0968">Cytoplasmic vesicle</keyword>
<evidence type="ECO:0000256" key="7">
    <source>
        <dbReference type="ARBA" id="ARBA00023176"/>
    </source>
</evidence>
<dbReference type="EMBL" id="JAAARO010000011">
    <property type="protein sequence ID" value="KAF5740185.1"/>
    <property type="molecule type" value="Genomic_DNA"/>
</dbReference>
<dbReference type="GO" id="GO:0005546">
    <property type="term" value="F:phosphatidylinositol-4,5-bisphosphate binding"/>
    <property type="evidence" value="ECO:0007669"/>
    <property type="project" value="TreeGrafter"/>
</dbReference>